<dbReference type="InterPro" id="IPR011009">
    <property type="entry name" value="Kinase-like_dom_sf"/>
</dbReference>
<dbReference type="EMBL" id="GG662540">
    <property type="protein sequence ID" value="EAS02254.2"/>
    <property type="molecule type" value="Genomic_DNA"/>
</dbReference>
<dbReference type="PANTHER" id="PTHR24362:SF309">
    <property type="entry name" value="PROTEIN KINASE DOMAIN-CONTAINING PROTEIN"/>
    <property type="match status" value="1"/>
</dbReference>
<keyword evidence="3" id="KW-1185">Reference proteome</keyword>
<name>Q241B0_TETTS</name>
<dbReference type="HOGENOM" id="CLU_820126_0_0_1"/>
<gene>
    <name evidence="2" type="ORF">TTHERM_00622740</name>
</gene>
<evidence type="ECO:0000313" key="2">
    <source>
        <dbReference type="EMBL" id="EAS02254.2"/>
    </source>
</evidence>
<dbReference type="STRING" id="312017.Q241B0"/>
<dbReference type="PANTHER" id="PTHR24362">
    <property type="entry name" value="SERINE/THREONINE-PROTEIN KINASE NEK"/>
    <property type="match status" value="1"/>
</dbReference>
<dbReference type="InParanoid" id="Q241B0"/>
<dbReference type="GO" id="GO:0004672">
    <property type="term" value="F:protein kinase activity"/>
    <property type="evidence" value="ECO:0007669"/>
    <property type="project" value="InterPro"/>
</dbReference>
<dbReference type="Gene3D" id="1.10.510.10">
    <property type="entry name" value="Transferase(Phosphotransferase) domain 1"/>
    <property type="match status" value="1"/>
</dbReference>
<dbReference type="PROSITE" id="PS50011">
    <property type="entry name" value="PROTEIN_KINASE_DOM"/>
    <property type="match status" value="1"/>
</dbReference>
<accession>Q241B0</accession>
<keyword evidence="2" id="KW-0808">Transferase</keyword>
<dbReference type="RefSeq" id="XP_001022499.2">
    <property type="nucleotide sequence ID" value="XM_001022499.2"/>
</dbReference>
<keyword evidence="2" id="KW-0418">Kinase</keyword>
<proteinExistence type="predicted"/>
<dbReference type="InterPro" id="IPR000719">
    <property type="entry name" value="Prot_kinase_dom"/>
</dbReference>
<dbReference type="Pfam" id="PF00069">
    <property type="entry name" value="Pkinase"/>
    <property type="match status" value="1"/>
</dbReference>
<sequence>MYSQIQMQEELPPYGQSYQQQQFYEMMDFETSDSSKMNEDEYHHQLNHNQMPFTSSNDLQYKQELISFRRSDCTENYYVKVTCGETAEPSELLKHFQILNDLKKASQFTTLAPSKCANFSNKSNSFFLLQAGPSAENPEIVFDSLNSKIEAIKSLIFSIYSIHDNDMIHTQIVPSNLLFFENNSQQRFQLQCFPFLQYCPCQQPKEEQRYIFGPIHTFTAPEIRGLADRKATKIADPFKSDIFSLGCMIFYILTGGKVPFMSSATTYDFQYKNAYEQPSRYIQDVIKTALNCVKNDICQQFSQQAEEAIEVFKQFMSLIAQCLLPNPSERPIINTIFHHDFLSSF</sequence>
<dbReference type="SMART" id="SM00220">
    <property type="entry name" value="S_TKc"/>
    <property type="match status" value="1"/>
</dbReference>
<dbReference type="Proteomes" id="UP000009168">
    <property type="component" value="Unassembled WGS sequence"/>
</dbReference>
<dbReference type="SUPFAM" id="SSF56112">
    <property type="entry name" value="Protein kinase-like (PK-like)"/>
    <property type="match status" value="1"/>
</dbReference>
<evidence type="ECO:0000313" key="3">
    <source>
        <dbReference type="Proteomes" id="UP000009168"/>
    </source>
</evidence>
<dbReference type="KEGG" id="tet:TTHERM_00622740"/>
<protein>
    <submittedName>
        <fullName evidence="2">Kinase domain protein</fullName>
    </submittedName>
</protein>
<evidence type="ECO:0000259" key="1">
    <source>
        <dbReference type="PROSITE" id="PS50011"/>
    </source>
</evidence>
<dbReference type="AlphaFoldDB" id="Q241B0"/>
<dbReference type="GeneID" id="7822900"/>
<organism evidence="2 3">
    <name type="scientific">Tetrahymena thermophila (strain SB210)</name>
    <dbReference type="NCBI Taxonomy" id="312017"/>
    <lineage>
        <taxon>Eukaryota</taxon>
        <taxon>Sar</taxon>
        <taxon>Alveolata</taxon>
        <taxon>Ciliophora</taxon>
        <taxon>Intramacronucleata</taxon>
        <taxon>Oligohymenophorea</taxon>
        <taxon>Hymenostomatida</taxon>
        <taxon>Tetrahymenina</taxon>
        <taxon>Tetrahymenidae</taxon>
        <taxon>Tetrahymena</taxon>
    </lineage>
</organism>
<dbReference type="GO" id="GO:0005524">
    <property type="term" value="F:ATP binding"/>
    <property type="evidence" value="ECO:0007669"/>
    <property type="project" value="InterPro"/>
</dbReference>
<dbReference type="OrthoDB" id="2289236at2759"/>
<feature type="domain" description="Protein kinase" evidence="1">
    <location>
        <begin position="1"/>
        <end position="342"/>
    </location>
</feature>
<reference evidence="3" key="1">
    <citation type="journal article" date="2006" name="PLoS Biol.">
        <title>Macronuclear genome sequence of the ciliate Tetrahymena thermophila, a model eukaryote.</title>
        <authorList>
            <person name="Eisen J.A."/>
            <person name="Coyne R.S."/>
            <person name="Wu M."/>
            <person name="Wu D."/>
            <person name="Thiagarajan M."/>
            <person name="Wortman J.R."/>
            <person name="Badger J.H."/>
            <person name="Ren Q."/>
            <person name="Amedeo P."/>
            <person name="Jones K.M."/>
            <person name="Tallon L.J."/>
            <person name="Delcher A.L."/>
            <person name="Salzberg S.L."/>
            <person name="Silva J.C."/>
            <person name="Haas B.J."/>
            <person name="Majoros W.H."/>
            <person name="Farzad M."/>
            <person name="Carlton J.M."/>
            <person name="Smith R.K. Jr."/>
            <person name="Garg J."/>
            <person name="Pearlman R.E."/>
            <person name="Karrer K.M."/>
            <person name="Sun L."/>
            <person name="Manning G."/>
            <person name="Elde N.C."/>
            <person name="Turkewitz A.P."/>
            <person name="Asai D.J."/>
            <person name="Wilkes D.E."/>
            <person name="Wang Y."/>
            <person name="Cai H."/>
            <person name="Collins K."/>
            <person name="Stewart B.A."/>
            <person name="Lee S.R."/>
            <person name="Wilamowska K."/>
            <person name="Weinberg Z."/>
            <person name="Ruzzo W.L."/>
            <person name="Wloga D."/>
            <person name="Gaertig J."/>
            <person name="Frankel J."/>
            <person name="Tsao C.-C."/>
            <person name="Gorovsky M.A."/>
            <person name="Keeling P.J."/>
            <person name="Waller R.F."/>
            <person name="Patron N.J."/>
            <person name="Cherry J.M."/>
            <person name="Stover N.A."/>
            <person name="Krieger C.J."/>
            <person name="del Toro C."/>
            <person name="Ryder H.F."/>
            <person name="Williamson S.C."/>
            <person name="Barbeau R.A."/>
            <person name="Hamilton E.P."/>
            <person name="Orias E."/>
        </authorList>
    </citation>
    <scope>NUCLEOTIDE SEQUENCE [LARGE SCALE GENOMIC DNA]</scope>
    <source>
        <strain evidence="3">SB210</strain>
    </source>
</reference>